<feature type="compositionally biased region" description="Acidic residues" evidence="1">
    <location>
        <begin position="363"/>
        <end position="397"/>
    </location>
</feature>
<comment type="caution">
    <text evidence="2">The sequence shown here is derived from an EMBL/GenBank/DDBJ whole genome shotgun (WGS) entry which is preliminary data.</text>
</comment>
<name>A0AAD5QEX7_PYTIN</name>
<evidence type="ECO:0000313" key="3">
    <source>
        <dbReference type="Proteomes" id="UP001209570"/>
    </source>
</evidence>
<dbReference type="Proteomes" id="UP001209570">
    <property type="component" value="Unassembled WGS sequence"/>
</dbReference>
<evidence type="ECO:0008006" key="4">
    <source>
        <dbReference type="Google" id="ProtNLM"/>
    </source>
</evidence>
<organism evidence="2 3">
    <name type="scientific">Pythium insidiosum</name>
    <name type="common">Pythiosis disease agent</name>
    <dbReference type="NCBI Taxonomy" id="114742"/>
    <lineage>
        <taxon>Eukaryota</taxon>
        <taxon>Sar</taxon>
        <taxon>Stramenopiles</taxon>
        <taxon>Oomycota</taxon>
        <taxon>Peronosporomycetes</taxon>
        <taxon>Pythiales</taxon>
        <taxon>Pythiaceae</taxon>
        <taxon>Pythium</taxon>
    </lineage>
</organism>
<dbReference type="PANTHER" id="PTHR30327">
    <property type="entry name" value="UNCHARACTERIZED PROTEIN YQGE"/>
    <property type="match status" value="1"/>
</dbReference>
<evidence type="ECO:0000256" key="1">
    <source>
        <dbReference type="SAM" id="MobiDB-lite"/>
    </source>
</evidence>
<sequence>MKLVQVLYRDLLQIARELDRNAAFRALISSNMLVRPTVGRDQHAPRLPHVDAYNSALLEFLQNRSFYLPSPTRKSAVSIVRDAFREPHATRAAVQQATDTAFVALRALNDCLVIASDHKIVTQPALAMRPTPEAPRDQSDGKTRLLRELARLQEARASASAEETPRVAADSVQLAEQASTGIFLLAHPMLDGIFSRSVVLLTEHSRRGAKGFIVNRQTTNPLVKTFKVHPRIMRAFGANKVHDGGPVRTDYAEILHGHSAFGGERVVAGNFEDDKSDSLFVGMDLETAADAVEKETLPQSDVVFLNGVSSWTTGQLESELRRGAWVPVRAPLSLAINAPRDLWRELMGQLGGEYEDFSRMPEIADDDEFGEEEEDGEADDSDAGMTEDEEAPESSRR</sequence>
<feature type="region of interest" description="Disordered" evidence="1">
    <location>
        <begin position="356"/>
        <end position="397"/>
    </location>
</feature>
<keyword evidence="3" id="KW-1185">Reference proteome</keyword>
<dbReference type="Pfam" id="PF02622">
    <property type="entry name" value="DUF179"/>
    <property type="match status" value="1"/>
</dbReference>
<dbReference type="AlphaFoldDB" id="A0AAD5QEX7"/>
<dbReference type="PANTHER" id="PTHR30327:SF1">
    <property type="entry name" value="UPF0301 PROTEIN YQGE"/>
    <property type="match status" value="1"/>
</dbReference>
<dbReference type="Gene3D" id="3.40.1740.10">
    <property type="entry name" value="VC0467-like"/>
    <property type="match status" value="1"/>
</dbReference>
<dbReference type="GO" id="GO:0005829">
    <property type="term" value="C:cytosol"/>
    <property type="evidence" value="ECO:0007669"/>
    <property type="project" value="TreeGrafter"/>
</dbReference>
<accession>A0AAD5QEX7</accession>
<gene>
    <name evidence="2" type="ORF">P43SY_005749</name>
</gene>
<dbReference type="EMBL" id="JAKCXM010000002">
    <property type="protein sequence ID" value="KAJ0409855.1"/>
    <property type="molecule type" value="Genomic_DNA"/>
</dbReference>
<reference evidence="2" key="1">
    <citation type="submission" date="2021-12" db="EMBL/GenBank/DDBJ databases">
        <title>Prjna785345.</title>
        <authorList>
            <person name="Rujirawat T."/>
            <person name="Krajaejun T."/>
        </authorList>
    </citation>
    <scope>NUCLEOTIDE SEQUENCE</scope>
    <source>
        <strain evidence="2">Pi057C3</strain>
    </source>
</reference>
<evidence type="ECO:0000313" key="2">
    <source>
        <dbReference type="EMBL" id="KAJ0409855.1"/>
    </source>
</evidence>
<proteinExistence type="predicted"/>
<dbReference type="InterPro" id="IPR003774">
    <property type="entry name" value="AlgH-like"/>
</dbReference>
<protein>
    <recommendedName>
        <fullName evidence="4">Transcriptional regulator</fullName>
    </recommendedName>
</protein>
<dbReference type="SUPFAM" id="SSF143456">
    <property type="entry name" value="VC0467-like"/>
    <property type="match status" value="1"/>
</dbReference>